<name>I7KU66_9CLOT</name>
<keyword evidence="4" id="KW-1185">Reference proteome</keyword>
<dbReference type="OrthoDB" id="9806398at2"/>
<evidence type="ECO:0000313" key="4">
    <source>
        <dbReference type="Proteomes" id="UP000007652"/>
    </source>
</evidence>
<proteinExistence type="predicted"/>
<keyword evidence="1" id="KW-1133">Transmembrane helix</keyword>
<evidence type="ECO:0000313" key="3">
    <source>
        <dbReference type="EMBL" id="CCJ33383.1"/>
    </source>
</evidence>
<comment type="caution">
    <text evidence="3">The sequence shown here is derived from an EMBL/GenBank/DDBJ whole genome shotgun (WGS) entry which is preliminary data.</text>
</comment>
<dbReference type="AlphaFoldDB" id="I7KU66"/>
<dbReference type="RefSeq" id="WP_008908653.1">
    <property type="nucleotide sequence ID" value="NZ_CAKP01000067.1"/>
</dbReference>
<dbReference type="STRING" id="857293.CAAU_1299"/>
<sequence>MKNIIKNRIIIQGIIGLTIYVSLFVFNISLKWIVLAGIITGIFMGKAFCRWICPTGFLMEILSSKKNDKSIQLYMYYKAGCPIAWINGILNRYSLFKIKRDINSIPNVESVTMFVI</sequence>
<dbReference type="Proteomes" id="UP000007652">
    <property type="component" value="Unassembled WGS sequence"/>
</dbReference>
<feature type="domain" description="4Fe-4S ferredoxin-type" evidence="2">
    <location>
        <begin position="33"/>
        <end position="64"/>
    </location>
</feature>
<gene>
    <name evidence="3" type="ORF">CAAU_1299</name>
</gene>
<keyword evidence="1" id="KW-0472">Membrane</keyword>
<evidence type="ECO:0000256" key="1">
    <source>
        <dbReference type="SAM" id="Phobius"/>
    </source>
</evidence>
<organism evidence="3 4">
    <name type="scientific">Caloramator australicus RC3</name>
    <dbReference type="NCBI Taxonomy" id="857293"/>
    <lineage>
        <taxon>Bacteria</taxon>
        <taxon>Bacillati</taxon>
        <taxon>Bacillota</taxon>
        <taxon>Clostridia</taxon>
        <taxon>Eubacteriales</taxon>
        <taxon>Clostridiaceae</taxon>
        <taxon>Caloramator</taxon>
    </lineage>
</organism>
<keyword evidence="1" id="KW-0812">Transmembrane</keyword>
<dbReference type="Pfam" id="PF12801">
    <property type="entry name" value="Fer4_5"/>
    <property type="match status" value="1"/>
</dbReference>
<accession>I7KU66</accession>
<dbReference type="InterPro" id="IPR017896">
    <property type="entry name" value="4Fe4S_Fe-S-bd"/>
</dbReference>
<evidence type="ECO:0000259" key="2">
    <source>
        <dbReference type="Pfam" id="PF12801"/>
    </source>
</evidence>
<protein>
    <recommendedName>
        <fullName evidence="2">4Fe-4S ferredoxin-type domain-containing protein</fullName>
    </recommendedName>
</protein>
<feature type="transmembrane region" description="Helical" evidence="1">
    <location>
        <begin position="9"/>
        <end position="26"/>
    </location>
</feature>
<dbReference type="EMBL" id="CAKP01000067">
    <property type="protein sequence ID" value="CCJ33383.1"/>
    <property type="molecule type" value="Genomic_DNA"/>
</dbReference>
<reference evidence="3 4" key="1">
    <citation type="journal article" date="2011" name="J. Bacteriol.">
        <title>Draft genome sequence of Caloramator australicus strain RC3T, a thermoanaerobe from the Great Artesian Basin of Australia.</title>
        <authorList>
            <person name="Ogg C.D."/>
            <person name="Patel B.K.C."/>
        </authorList>
    </citation>
    <scope>NUCLEOTIDE SEQUENCE [LARGE SCALE GENOMIC DNA]</scope>
    <source>
        <strain evidence="3 4">RC3</strain>
    </source>
</reference>